<feature type="transmembrane region" description="Helical" evidence="1">
    <location>
        <begin position="40"/>
        <end position="62"/>
    </location>
</feature>
<keyword evidence="1" id="KW-0812">Transmembrane</keyword>
<organism evidence="2 3">
    <name type="scientific">Mycena pura</name>
    <dbReference type="NCBI Taxonomy" id="153505"/>
    <lineage>
        <taxon>Eukaryota</taxon>
        <taxon>Fungi</taxon>
        <taxon>Dikarya</taxon>
        <taxon>Basidiomycota</taxon>
        <taxon>Agaricomycotina</taxon>
        <taxon>Agaricomycetes</taxon>
        <taxon>Agaricomycetidae</taxon>
        <taxon>Agaricales</taxon>
        <taxon>Marasmiineae</taxon>
        <taxon>Mycenaceae</taxon>
        <taxon>Mycena</taxon>
    </lineage>
</organism>
<gene>
    <name evidence="2" type="ORF">GGX14DRAFT_596427</name>
</gene>
<evidence type="ECO:0000256" key="1">
    <source>
        <dbReference type="SAM" id="Phobius"/>
    </source>
</evidence>
<sequence>MAVQPRLRVAVPLRPWGEMFAGADALPRLARLRKLPPNTLCLDVISFKVYFVFCMILAVYSWDLSMERRTDCAGSALHPGERAEYAREVLRIGACIRETQAMHAECWQGRHACGWLTAQRAFAAYNARRQQPIRAHRRRTPRPAAGAVRMHPPADSLSPAVYYHIGALVCPALSRYCTSADARCLASRARHRRVGSSARPAALSAVVDRTASRWIAPGAGGTLPTAMGTARRAAARFPMLVASRTLSRLKTCRPPPVPVVVRPFTRSRPQETPLPARLARITQNTPTAARTPHAARCLPSVTRCPPRTVSTVPIHISLLKDAISHLLFYNTA</sequence>
<comment type="caution">
    <text evidence="2">The sequence shown here is derived from an EMBL/GenBank/DDBJ whole genome shotgun (WGS) entry which is preliminary data.</text>
</comment>
<reference evidence="2" key="1">
    <citation type="submission" date="2023-03" db="EMBL/GenBank/DDBJ databases">
        <title>Massive genome expansion in bonnet fungi (Mycena s.s.) driven by repeated elements and novel gene families across ecological guilds.</title>
        <authorList>
            <consortium name="Lawrence Berkeley National Laboratory"/>
            <person name="Harder C.B."/>
            <person name="Miyauchi S."/>
            <person name="Viragh M."/>
            <person name="Kuo A."/>
            <person name="Thoen E."/>
            <person name="Andreopoulos B."/>
            <person name="Lu D."/>
            <person name="Skrede I."/>
            <person name="Drula E."/>
            <person name="Henrissat B."/>
            <person name="Morin E."/>
            <person name="Kohler A."/>
            <person name="Barry K."/>
            <person name="LaButti K."/>
            <person name="Morin E."/>
            <person name="Salamov A."/>
            <person name="Lipzen A."/>
            <person name="Mereny Z."/>
            <person name="Hegedus B."/>
            <person name="Baldrian P."/>
            <person name="Stursova M."/>
            <person name="Weitz H."/>
            <person name="Taylor A."/>
            <person name="Grigoriev I.V."/>
            <person name="Nagy L.G."/>
            <person name="Martin F."/>
            <person name="Kauserud H."/>
        </authorList>
    </citation>
    <scope>NUCLEOTIDE SEQUENCE</scope>
    <source>
        <strain evidence="2">9144</strain>
    </source>
</reference>
<dbReference type="AlphaFoldDB" id="A0AAD6USY6"/>
<keyword evidence="3" id="KW-1185">Reference proteome</keyword>
<keyword evidence="1" id="KW-0472">Membrane</keyword>
<accession>A0AAD6USY6</accession>
<dbReference type="Proteomes" id="UP001219525">
    <property type="component" value="Unassembled WGS sequence"/>
</dbReference>
<evidence type="ECO:0000313" key="2">
    <source>
        <dbReference type="EMBL" id="KAJ7192137.1"/>
    </source>
</evidence>
<dbReference type="EMBL" id="JARJCW010000124">
    <property type="protein sequence ID" value="KAJ7192137.1"/>
    <property type="molecule type" value="Genomic_DNA"/>
</dbReference>
<proteinExistence type="predicted"/>
<evidence type="ECO:0000313" key="3">
    <source>
        <dbReference type="Proteomes" id="UP001219525"/>
    </source>
</evidence>
<protein>
    <submittedName>
        <fullName evidence="2">Uncharacterized protein</fullName>
    </submittedName>
</protein>
<name>A0AAD6USY6_9AGAR</name>
<keyword evidence="1" id="KW-1133">Transmembrane helix</keyword>